<dbReference type="Gene3D" id="3.40.50.11550">
    <property type="match status" value="1"/>
</dbReference>
<accession>A0A4Y8PE95</accession>
<reference evidence="2 3" key="1">
    <citation type="submission" date="2016-05" db="EMBL/GenBank/DDBJ databases">
        <title>Diversity and Homogeneity among Thermoacidophilic Verrucomicrobia Methanotrophs Linked with Geographical Origin.</title>
        <authorList>
            <person name="Erikstad H.-A."/>
            <person name="Smestad N.B."/>
            <person name="Ceballos R.M."/>
            <person name="Birkeland N.-K."/>
        </authorList>
    </citation>
    <scope>NUCLEOTIDE SEQUENCE [LARGE SCALE GENOMIC DNA]</scope>
    <source>
        <strain evidence="2 3">Phi</strain>
    </source>
</reference>
<name>A0A4Y8PE95_9BACT</name>
<dbReference type="SUPFAM" id="SSF159501">
    <property type="entry name" value="EreA/ChaN-like"/>
    <property type="match status" value="1"/>
</dbReference>
<keyword evidence="3" id="KW-1185">Reference proteome</keyword>
<evidence type="ECO:0000259" key="1">
    <source>
        <dbReference type="Pfam" id="PF04187"/>
    </source>
</evidence>
<protein>
    <recommendedName>
        <fullName evidence="1">Haem-binding uptake Tiki superfamily ChaN domain-containing protein</fullName>
    </recommendedName>
</protein>
<dbReference type="CDD" id="cd14727">
    <property type="entry name" value="ChanN-like"/>
    <property type="match status" value="1"/>
</dbReference>
<gene>
    <name evidence="2" type="ORF">A7Q10_07160</name>
</gene>
<organism evidence="2 3">
    <name type="scientific">Methylacidiphilum caldifontis</name>
    <dbReference type="NCBI Taxonomy" id="2795386"/>
    <lineage>
        <taxon>Bacteria</taxon>
        <taxon>Pseudomonadati</taxon>
        <taxon>Verrucomicrobiota</taxon>
        <taxon>Methylacidiphilae</taxon>
        <taxon>Methylacidiphilales</taxon>
        <taxon>Methylacidiphilaceae</taxon>
        <taxon>Methylacidiphilum (ex Ratnadevi et al. 2023)</taxon>
    </lineage>
</organism>
<dbReference type="AlphaFoldDB" id="A0A4Y8PE95"/>
<evidence type="ECO:0000313" key="2">
    <source>
        <dbReference type="EMBL" id="TFE69651.1"/>
    </source>
</evidence>
<dbReference type="Proteomes" id="UP000297713">
    <property type="component" value="Unassembled WGS sequence"/>
</dbReference>
<dbReference type="Pfam" id="PF04187">
    <property type="entry name" value="Cofac_haem_bdg"/>
    <property type="match status" value="1"/>
</dbReference>
<dbReference type="InterPro" id="IPR007314">
    <property type="entry name" value="Cofac_haem-bd_dom"/>
</dbReference>
<proteinExistence type="predicted"/>
<evidence type="ECO:0000313" key="3">
    <source>
        <dbReference type="Proteomes" id="UP000297713"/>
    </source>
</evidence>
<comment type="caution">
    <text evidence="2">The sequence shown here is derived from an EMBL/GenBank/DDBJ whole genome shotgun (WGS) entry which is preliminary data.</text>
</comment>
<feature type="domain" description="Haem-binding uptake Tiki superfamily ChaN" evidence="1">
    <location>
        <begin position="35"/>
        <end position="237"/>
    </location>
</feature>
<dbReference type="EMBL" id="LXQC01000124">
    <property type="protein sequence ID" value="TFE69651.1"/>
    <property type="molecule type" value="Genomic_DNA"/>
</dbReference>
<sequence>MICLLQLCALTKALATANSWLDLLHGTLVDQQEVLSDLSRSRIIYLGEVHTLKSHHKAQLDILRLLNKRHVPLALALESLEAKDQAYINRFIQGQLSFDQFSAMISWQKKWPNYLDYRPLCLFAQKHHIPIIGIDISHSIASRIAKYGYSSLTEKEKELYPLTSLSSLYRNFLSPFLSVHSFMDNKRIAYAIEAQRVREAFMAKQITNFLQSPLGIKRTVCVITGEIHIRYGLGIPQLCQRYPQRIILFGSKEPIKLTAKEIQMSKKVSIAHKQFSFIRSPVADYFELLEK</sequence>